<name>A0ABW4XFX0_9GAMM</name>
<accession>A0ABW4XFX0</accession>
<proteinExistence type="predicted"/>
<evidence type="ECO:0000313" key="9">
    <source>
        <dbReference type="Proteomes" id="UP001597380"/>
    </source>
</evidence>
<dbReference type="RefSeq" id="WP_345337788.1">
    <property type="nucleotide sequence ID" value="NZ_BAABLI010000003.1"/>
</dbReference>
<dbReference type="Proteomes" id="UP001597380">
    <property type="component" value="Unassembled WGS sequence"/>
</dbReference>
<evidence type="ECO:0000256" key="5">
    <source>
        <dbReference type="ARBA" id="ARBA00023136"/>
    </source>
</evidence>
<evidence type="ECO:0000256" key="2">
    <source>
        <dbReference type="ARBA" id="ARBA00022475"/>
    </source>
</evidence>
<dbReference type="PANTHER" id="PTHR36115:SF6">
    <property type="entry name" value="PROLINE-RICH ANTIGEN HOMOLOG"/>
    <property type="match status" value="1"/>
</dbReference>
<evidence type="ECO:0000256" key="3">
    <source>
        <dbReference type="ARBA" id="ARBA00022692"/>
    </source>
</evidence>
<dbReference type="EMBL" id="JBHUHT010000003">
    <property type="protein sequence ID" value="MFD2094380.1"/>
    <property type="molecule type" value="Genomic_DNA"/>
</dbReference>
<evidence type="ECO:0000256" key="1">
    <source>
        <dbReference type="ARBA" id="ARBA00004651"/>
    </source>
</evidence>
<sequence>MRNLNKSLQDTPTEVQTVAAIRIPAFLIDFTAVIAVIVALITILKSIGFAPEQFPIGYVMFLLIPLGLFLYWSLNINLGKRLFKLEVIDEKSGGSPSLKQLFIRCLLFSLLVSLNVSFLIPIFVSKKHRAFHDMMAGTLVVRRTT</sequence>
<keyword evidence="2" id="KW-1003">Cell membrane</keyword>
<gene>
    <name evidence="8" type="ORF">ACFSJ3_00145</name>
</gene>
<keyword evidence="9" id="KW-1185">Reference proteome</keyword>
<keyword evidence="5 6" id="KW-0472">Membrane</keyword>
<evidence type="ECO:0000313" key="8">
    <source>
        <dbReference type="EMBL" id="MFD2094380.1"/>
    </source>
</evidence>
<feature type="domain" description="RDD" evidence="7">
    <location>
        <begin position="22"/>
        <end position="137"/>
    </location>
</feature>
<keyword evidence="3 6" id="KW-0812">Transmembrane</keyword>
<organism evidence="8 9">
    <name type="scientific">Corallincola platygyrae</name>
    <dbReference type="NCBI Taxonomy" id="1193278"/>
    <lineage>
        <taxon>Bacteria</taxon>
        <taxon>Pseudomonadati</taxon>
        <taxon>Pseudomonadota</taxon>
        <taxon>Gammaproteobacteria</taxon>
        <taxon>Alteromonadales</taxon>
        <taxon>Psychromonadaceae</taxon>
        <taxon>Corallincola</taxon>
    </lineage>
</organism>
<comment type="subcellular location">
    <subcellularLocation>
        <location evidence="1">Cell membrane</location>
        <topology evidence="1">Multi-pass membrane protein</topology>
    </subcellularLocation>
</comment>
<protein>
    <submittedName>
        <fullName evidence="8">RDD family protein</fullName>
    </submittedName>
</protein>
<dbReference type="InterPro" id="IPR051791">
    <property type="entry name" value="Pra-immunoreactive"/>
</dbReference>
<feature type="transmembrane region" description="Helical" evidence="6">
    <location>
        <begin position="101"/>
        <end position="124"/>
    </location>
</feature>
<reference evidence="9" key="1">
    <citation type="journal article" date="2019" name="Int. J. Syst. Evol. Microbiol.">
        <title>The Global Catalogue of Microorganisms (GCM) 10K type strain sequencing project: providing services to taxonomists for standard genome sequencing and annotation.</title>
        <authorList>
            <consortium name="The Broad Institute Genomics Platform"/>
            <consortium name="The Broad Institute Genome Sequencing Center for Infectious Disease"/>
            <person name="Wu L."/>
            <person name="Ma J."/>
        </authorList>
    </citation>
    <scope>NUCLEOTIDE SEQUENCE [LARGE SCALE GENOMIC DNA]</scope>
    <source>
        <strain evidence="9">CGMCC 1.10992</strain>
    </source>
</reference>
<comment type="caution">
    <text evidence="8">The sequence shown here is derived from an EMBL/GenBank/DDBJ whole genome shotgun (WGS) entry which is preliminary data.</text>
</comment>
<evidence type="ECO:0000256" key="4">
    <source>
        <dbReference type="ARBA" id="ARBA00022989"/>
    </source>
</evidence>
<feature type="transmembrane region" description="Helical" evidence="6">
    <location>
        <begin position="56"/>
        <end position="74"/>
    </location>
</feature>
<evidence type="ECO:0000259" key="7">
    <source>
        <dbReference type="Pfam" id="PF06271"/>
    </source>
</evidence>
<evidence type="ECO:0000256" key="6">
    <source>
        <dbReference type="SAM" id="Phobius"/>
    </source>
</evidence>
<keyword evidence="4 6" id="KW-1133">Transmembrane helix</keyword>
<dbReference type="InterPro" id="IPR010432">
    <property type="entry name" value="RDD"/>
</dbReference>
<dbReference type="Pfam" id="PF06271">
    <property type="entry name" value="RDD"/>
    <property type="match status" value="1"/>
</dbReference>
<feature type="transmembrane region" description="Helical" evidence="6">
    <location>
        <begin position="20"/>
        <end position="44"/>
    </location>
</feature>
<dbReference type="PANTHER" id="PTHR36115">
    <property type="entry name" value="PROLINE-RICH ANTIGEN HOMOLOG-RELATED"/>
    <property type="match status" value="1"/>
</dbReference>